<protein>
    <submittedName>
        <fullName evidence="1">Uncharacterized protein</fullName>
    </submittedName>
</protein>
<evidence type="ECO:0000313" key="2">
    <source>
        <dbReference type="Proteomes" id="UP000886998"/>
    </source>
</evidence>
<evidence type="ECO:0000313" key="1">
    <source>
        <dbReference type="EMBL" id="GFY59268.1"/>
    </source>
</evidence>
<accession>A0A8X7CA23</accession>
<keyword evidence="2" id="KW-1185">Reference proteome</keyword>
<gene>
    <name evidence="1" type="primary">NCL1_47773</name>
    <name evidence="1" type="ORF">TNIN_30311</name>
</gene>
<comment type="caution">
    <text evidence="1">The sequence shown here is derived from an EMBL/GenBank/DDBJ whole genome shotgun (WGS) entry which is preliminary data.</text>
</comment>
<proteinExistence type="predicted"/>
<name>A0A8X7CA23_9ARAC</name>
<dbReference type="OrthoDB" id="6421076at2759"/>
<sequence>MSRDLVFRHLMQKLFPEAYLGVLDSHQDNNKDCDPRGYLTKNLLNLFPQVFKVLEFVIYETWYSYVEVSRETIVSSPEKYISNMMMMCNIEVKRYKNIYDRFLIVLSLVILTPKMVSDFTRKPFHRMNPQILIVVFENMLRKDFCRRGGWKRLENYILNSEYTEYYYECLPYKFIIKDFPEHLKQRIRHSFSPKVTFYCEIGNDGRRFRHLTREVMSYVDPSLLSELNSPELNEEQWIPKEVEESDSNTATMLEDSRTKVPDELDLSVCCSEKVEELEWKLQNLYQFLSYLTQTFHKKLFSQPSVDALELHQNNRRPKEYFTKNLLDLLQQVFAVLEIVIRDAWSEFVDVHFKLMASSPRNYIRHIIIMCSAEMERYTDIYDRFLIMLSVVIFTAEMMFDVTRKPFNKLNPQILTVFFEDVLREDFYRRGGWNRLEKHILSRKYTEY</sequence>
<reference evidence="1" key="1">
    <citation type="submission" date="2020-08" db="EMBL/GenBank/DDBJ databases">
        <title>Multicomponent nature underlies the extraordinary mechanical properties of spider dragline silk.</title>
        <authorList>
            <person name="Kono N."/>
            <person name="Nakamura H."/>
            <person name="Mori M."/>
            <person name="Yoshida Y."/>
            <person name="Ohtoshi R."/>
            <person name="Malay A.D."/>
            <person name="Moran D.A.P."/>
            <person name="Tomita M."/>
            <person name="Numata K."/>
            <person name="Arakawa K."/>
        </authorList>
    </citation>
    <scope>NUCLEOTIDE SEQUENCE</scope>
</reference>
<dbReference type="AlphaFoldDB" id="A0A8X7CA23"/>
<dbReference type="EMBL" id="BMAV01012548">
    <property type="protein sequence ID" value="GFY59268.1"/>
    <property type="molecule type" value="Genomic_DNA"/>
</dbReference>
<dbReference type="Proteomes" id="UP000886998">
    <property type="component" value="Unassembled WGS sequence"/>
</dbReference>
<organism evidence="1 2">
    <name type="scientific">Trichonephila inaurata madagascariensis</name>
    <dbReference type="NCBI Taxonomy" id="2747483"/>
    <lineage>
        <taxon>Eukaryota</taxon>
        <taxon>Metazoa</taxon>
        <taxon>Ecdysozoa</taxon>
        <taxon>Arthropoda</taxon>
        <taxon>Chelicerata</taxon>
        <taxon>Arachnida</taxon>
        <taxon>Araneae</taxon>
        <taxon>Araneomorphae</taxon>
        <taxon>Entelegynae</taxon>
        <taxon>Araneoidea</taxon>
        <taxon>Nephilidae</taxon>
        <taxon>Trichonephila</taxon>
        <taxon>Trichonephila inaurata</taxon>
    </lineage>
</organism>